<dbReference type="InterPro" id="IPR027417">
    <property type="entry name" value="P-loop_NTPase"/>
</dbReference>
<dbReference type="GO" id="GO:0005737">
    <property type="term" value="C:cytoplasm"/>
    <property type="evidence" value="ECO:0007669"/>
    <property type="project" value="UniProtKB-SubCell"/>
</dbReference>
<evidence type="ECO:0000313" key="13">
    <source>
        <dbReference type="Proteomes" id="UP000069912"/>
    </source>
</evidence>
<dbReference type="RefSeq" id="WP_067976543.1">
    <property type="nucleotide sequence ID" value="NZ_CP014160.1"/>
</dbReference>
<dbReference type="SMART" id="SM00487">
    <property type="entry name" value="DEXDc"/>
    <property type="match status" value="1"/>
</dbReference>
<feature type="domain" description="Helicase C-terminal" evidence="11">
    <location>
        <begin position="807"/>
        <end position="968"/>
    </location>
</feature>
<evidence type="ECO:0000256" key="1">
    <source>
        <dbReference type="ARBA" id="ARBA00022490"/>
    </source>
</evidence>
<evidence type="ECO:0000256" key="4">
    <source>
        <dbReference type="ARBA" id="ARBA00022801"/>
    </source>
</evidence>
<dbReference type="KEGG" id="asan:AWM72_03325"/>
<keyword evidence="6 9" id="KW-0067">ATP-binding</keyword>
<dbReference type="InterPro" id="IPR014001">
    <property type="entry name" value="Helicase_ATP-bd"/>
</dbReference>
<dbReference type="InterPro" id="IPR005118">
    <property type="entry name" value="TRCF_C"/>
</dbReference>
<comment type="similarity">
    <text evidence="9">In the N-terminal section; belongs to the UvrB family.</text>
</comment>
<dbReference type="Proteomes" id="UP000069912">
    <property type="component" value="Chromosome"/>
</dbReference>
<keyword evidence="2 9" id="KW-0547">Nucleotide-binding</keyword>
<keyword evidence="4 9" id="KW-0378">Hydrolase</keyword>
<keyword evidence="5" id="KW-0347">Helicase</keyword>
<dbReference type="InterPro" id="IPR001650">
    <property type="entry name" value="Helicase_C-like"/>
</dbReference>
<dbReference type="InterPro" id="IPR003711">
    <property type="entry name" value="CarD-like/TRCF_RID"/>
</dbReference>
<dbReference type="EMBL" id="CP014160">
    <property type="protein sequence ID" value="AMB94946.1"/>
    <property type="molecule type" value="Genomic_DNA"/>
</dbReference>
<dbReference type="GO" id="GO:0003684">
    <property type="term" value="F:damaged DNA binding"/>
    <property type="evidence" value="ECO:0007669"/>
    <property type="project" value="InterPro"/>
</dbReference>
<dbReference type="Gene3D" id="3.30.2060.10">
    <property type="entry name" value="Penicillin-binding protein 1b domain"/>
    <property type="match status" value="1"/>
</dbReference>
<dbReference type="SMART" id="SM00490">
    <property type="entry name" value="HELICc"/>
    <property type="match status" value="1"/>
</dbReference>
<keyword evidence="1 9" id="KW-0963">Cytoplasm</keyword>
<dbReference type="Pfam" id="PF02559">
    <property type="entry name" value="CarD_TRCF_RID"/>
    <property type="match status" value="1"/>
</dbReference>
<dbReference type="GO" id="GO:0000716">
    <property type="term" value="P:transcription-coupled nucleotide-excision repair, DNA damage recognition"/>
    <property type="evidence" value="ECO:0007669"/>
    <property type="project" value="UniProtKB-UniRule"/>
</dbReference>
<feature type="domain" description="Helicase ATP-binding" evidence="10">
    <location>
        <begin position="632"/>
        <end position="793"/>
    </location>
</feature>
<evidence type="ECO:0000313" key="12">
    <source>
        <dbReference type="EMBL" id="AMB94946.1"/>
    </source>
</evidence>
<dbReference type="InterPro" id="IPR041471">
    <property type="entry name" value="UvrB_inter"/>
</dbReference>
<reference evidence="13" key="2">
    <citation type="submission" date="2016-01" db="EMBL/GenBank/DDBJ databases">
        <title>Six Aerococcus type strain genome sequencing and assembly using PacBio and Illumina Hiseq.</title>
        <authorList>
            <person name="Carkaci D."/>
            <person name="Dargis R."/>
            <person name="Nielsen X.C."/>
            <person name="Skovgaard O."/>
            <person name="Fuursted K."/>
            <person name="Christensen J.J."/>
        </authorList>
    </citation>
    <scope>NUCLEOTIDE SEQUENCE [LARGE SCALE GENOMIC DNA]</scope>
    <source>
        <strain evidence="13">CCUG43001</strain>
    </source>
</reference>
<dbReference type="CDD" id="cd17991">
    <property type="entry name" value="DEXHc_TRCF"/>
    <property type="match status" value="1"/>
</dbReference>
<gene>
    <name evidence="9" type="primary">mfd</name>
    <name evidence="12" type="ORF">AWM72_03325</name>
</gene>
<dbReference type="InterPro" id="IPR004576">
    <property type="entry name" value="Mfd"/>
</dbReference>
<dbReference type="AlphaFoldDB" id="A0A109RDP7"/>
<keyword evidence="8 9" id="KW-0234">DNA repair</keyword>
<keyword evidence="13" id="KW-1185">Reference proteome</keyword>
<dbReference type="Pfam" id="PF03461">
    <property type="entry name" value="TRCF"/>
    <property type="match status" value="1"/>
</dbReference>
<comment type="similarity">
    <text evidence="9">In the C-terminal section; belongs to the helicase family. RecG subfamily.</text>
</comment>
<dbReference type="PANTHER" id="PTHR47964:SF1">
    <property type="entry name" value="ATP-DEPENDENT DNA HELICASE HOMOLOG RECG, CHLOROPLASTIC"/>
    <property type="match status" value="1"/>
</dbReference>
<dbReference type="SMART" id="SM01058">
    <property type="entry name" value="CarD_TRCF"/>
    <property type="match status" value="1"/>
</dbReference>
<dbReference type="PROSITE" id="PS51194">
    <property type="entry name" value="HELICASE_CTER"/>
    <property type="match status" value="1"/>
</dbReference>
<dbReference type="PANTHER" id="PTHR47964">
    <property type="entry name" value="ATP-DEPENDENT DNA HELICASE HOMOLOG RECG, CHLOROPLASTIC"/>
    <property type="match status" value="1"/>
</dbReference>
<dbReference type="SUPFAM" id="SSF143517">
    <property type="entry name" value="TRCF domain-like"/>
    <property type="match status" value="1"/>
</dbReference>
<protein>
    <recommendedName>
        <fullName evidence="9">Transcription-repair-coupling factor</fullName>
        <shortName evidence="9">TRCF</shortName>
        <ecNumber evidence="9">3.6.4.-</ecNumber>
    </recommendedName>
</protein>
<dbReference type="Pfam" id="PF17757">
    <property type="entry name" value="UvrB_inter"/>
    <property type="match status" value="1"/>
</dbReference>
<dbReference type="SUPFAM" id="SSF141259">
    <property type="entry name" value="CarD-like"/>
    <property type="match status" value="1"/>
</dbReference>
<dbReference type="PROSITE" id="PS51192">
    <property type="entry name" value="HELICASE_ATP_BIND_1"/>
    <property type="match status" value="1"/>
</dbReference>
<evidence type="ECO:0000256" key="5">
    <source>
        <dbReference type="ARBA" id="ARBA00022806"/>
    </source>
</evidence>
<dbReference type="Gene3D" id="3.90.1150.50">
    <property type="entry name" value="Transcription-repair-coupling factor, D7 domain"/>
    <property type="match status" value="1"/>
</dbReference>
<organism evidence="12 13">
    <name type="scientific">Aerococcus sanguinicola</name>
    <dbReference type="NCBI Taxonomy" id="119206"/>
    <lineage>
        <taxon>Bacteria</taxon>
        <taxon>Bacillati</taxon>
        <taxon>Bacillota</taxon>
        <taxon>Bacilli</taxon>
        <taxon>Lactobacillales</taxon>
        <taxon>Aerococcaceae</taxon>
        <taxon>Aerococcus</taxon>
    </lineage>
</organism>
<dbReference type="GO" id="GO:0003678">
    <property type="term" value="F:DNA helicase activity"/>
    <property type="evidence" value="ECO:0007669"/>
    <property type="project" value="TreeGrafter"/>
</dbReference>
<dbReference type="Pfam" id="PF00271">
    <property type="entry name" value="Helicase_C"/>
    <property type="match status" value="1"/>
</dbReference>
<dbReference type="GO" id="GO:0005524">
    <property type="term" value="F:ATP binding"/>
    <property type="evidence" value="ECO:0007669"/>
    <property type="project" value="UniProtKB-UniRule"/>
</dbReference>
<dbReference type="Gene3D" id="3.40.50.300">
    <property type="entry name" value="P-loop containing nucleotide triphosphate hydrolases"/>
    <property type="match status" value="2"/>
</dbReference>
<sequence length="1173" mass="131904">MTEALDTDARQALAEGQSVLFLGLQGLSKAYIAQLAYKQAVGQKYLIVTNNLLEAERYLDDLANFIPEDRLYLFNTAESVAADLAVASPEALADRLAVMKFLRESEEGGIILAPLFALKKRLMPAALWDSLHLELSLGDDLPAPQLAKDLLARGYKRRPIVASPGEMSLRGDIVDCFPLDRDQPVRFSLAFDELERISSFDPDNQKSLEDLDQVQIIPADDFLFQPEQMKAQADRLQEAVKQEVGGMADADLAQEIKGNMAEEVNLWRTGESSELTAYFSQYLYESEDNLLSYLGDESLLIIDDYPRLQESAASIDENAAAFLQAKTEQGQLPPQIAYYTSFKESLEAYKGRCLYLGIFQRGYGQMKFDYLHEFQTRPVVQFYEQMDALKMEIQAWQKTKRQVVIALSTADRRRKLEEILQAEGLAVVSSDLGRLQEDAVNLVLANFTSGIEFVNERLVLVSEADIYQQVKKKKRPKANKQLSNAERLKNYQQLEVGDYVVHINHGIGQFTGIETIEVAGSHRDYLTIVYADQAAIHVPVEQIDLVQKYVSSEGKTPKLNKMGGSEWAKTKRKVSGQIEDIADDLIEIYANREAQEGYAFGPDTPEQADFEAAFPYSETEDQLRSIDEIKTDMEKSKAMDRLLVGDVGFGKTEVAMRAIFKALMEGKQAAFLVPTTVLAQQHYETLLERFQDWPFEIALLSRFRTKAQQDETIEGLASGRVNLVVGTHRLLSKDVSFLDLGLLVVDEEQRFGVKAKERLKQLKANVDVLTLTATPIPRTLHLSILGARDLSVIETPPANRYPVQTYILEQNPEAIREAIERELGRSGQVFYLFNNVQKIEEKALAISGLVPEARVGIAHGQMSVNQLEEVLMAFIEGDYDVLVTTTIIETGVDIPNVNTLLVESADRMGLSTLYQLRGRVGRSNRVAYAYFMYQPDKMLSEVSEKRLAALRDFTDLGSGFKIAMRDLAIRGAGNLLGKQQHGFVNSVGFDLYSQMLSEAVAKKRGQAPSQPEEPVELEMNINAYIPSTYIADEKQKLEIYKRINLLEDTEAMWDLDEELMDRFGEPPLEVQLLLNVGALKANAKKVGINHIQTRNNGVELHFHASLDQQTAVPKIFEALDKIPMRLQMKEDKEGQLTLFLQIGKLEPVEWLDYLLQFVSQLADQIDSPSDEES</sequence>
<dbReference type="SUPFAM" id="SSF52540">
    <property type="entry name" value="P-loop containing nucleoside triphosphate hydrolases"/>
    <property type="match status" value="4"/>
</dbReference>
<dbReference type="EC" id="3.6.4.-" evidence="9"/>
<evidence type="ECO:0000256" key="9">
    <source>
        <dbReference type="HAMAP-Rule" id="MF_00969"/>
    </source>
</evidence>
<evidence type="ECO:0000256" key="8">
    <source>
        <dbReference type="ARBA" id="ARBA00023204"/>
    </source>
</evidence>
<dbReference type="InterPro" id="IPR011545">
    <property type="entry name" value="DEAD/DEAH_box_helicase_dom"/>
</dbReference>
<dbReference type="HAMAP" id="MF_00969">
    <property type="entry name" value="TRCF"/>
    <property type="match status" value="1"/>
</dbReference>
<evidence type="ECO:0000256" key="3">
    <source>
        <dbReference type="ARBA" id="ARBA00022763"/>
    </source>
</evidence>
<dbReference type="Gene3D" id="3.40.50.11180">
    <property type="match status" value="1"/>
</dbReference>
<keyword evidence="3 9" id="KW-0227">DNA damage</keyword>
<proteinExistence type="inferred from homology"/>
<evidence type="ECO:0000259" key="11">
    <source>
        <dbReference type="PROSITE" id="PS51194"/>
    </source>
</evidence>
<comment type="subcellular location">
    <subcellularLocation>
        <location evidence="9">Cytoplasm</location>
    </subcellularLocation>
</comment>
<dbReference type="NCBIfam" id="TIGR00580">
    <property type="entry name" value="mfd"/>
    <property type="match status" value="1"/>
</dbReference>
<keyword evidence="7 9" id="KW-0238">DNA-binding</keyword>
<dbReference type="GeneID" id="92903101"/>
<dbReference type="GO" id="GO:0016787">
    <property type="term" value="F:hydrolase activity"/>
    <property type="evidence" value="ECO:0007669"/>
    <property type="project" value="UniProtKB-KW"/>
</dbReference>
<evidence type="ECO:0000259" key="10">
    <source>
        <dbReference type="PROSITE" id="PS51192"/>
    </source>
</evidence>
<evidence type="ECO:0000256" key="6">
    <source>
        <dbReference type="ARBA" id="ARBA00022840"/>
    </source>
</evidence>
<dbReference type="SMART" id="SM00982">
    <property type="entry name" value="TRCF"/>
    <property type="match status" value="1"/>
</dbReference>
<dbReference type="Gene3D" id="2.40.10.170">
    <property type="match status" value="1"/>
</dbReference>
<dbReference type="Pfam" id="PF00270">
    <property type="entry name" value="DEAD"/>
    <property type="match status" value="1"/>
</dbReference>
<evidence type="ECO:0000256" key="2">
    <source>
        <dbReference type="ARBA" id="ARBA00022741"/>
    </source>
</evidence>
<name>A0A109RDP7_9LACT</name>
<reference evidence="12 13" key="1">
    <citation type="journal article" date="2016" name="Genome Announc.">
        <title>Complete Genome Sequences of Aerococcus christensenii CCUG 28831T, Aerococcus sanguinicola CCUG 43001T, Aerococcus urinae CCUG 36881T, Aerococcus urinaeequi CCUG 28094T, Aerococcus urinaehominis CCUG 42038 BT, and Aerococcus viridans CCUG 4311T.</title>
        <authorList>
            <person name="Carkaci D."/>
            <person name="Dargis R."/>
            <person name="Nielsen X.C."/>
            <person name="Skovgaard O."/>
            <person name="Fuursted K."/>
            <person name="Christensen J.J."/>
        </authorList>
    </citation>
    <scope>NUCLEOTIDE SEQUENCE [LARGE SCALE GENOMIC DNA]</scope>
    <source>
        <strain evidence="12 13">CCUG43001</strain>
    </source>
</reference>
<evidence type="ECO:0000256" key="7">
    <source>
        <dbReference type="ARBA" id="ARBA00023125"/>
    </source>
</evidence>
<dbReference type="GO" id="GO:0006355">
    <property type="term" value="P:regulation of DNA-templated transcription"/>
    <property type="evidence" value="ECO:0007669"/>
    <property type="project" value="UniProtKB-UniRule"/>
</dbReference>
<dbReference type="InterPro" id="IPR047112">
    <property type="entry name" value="RecG/Mfd"/>
</dbReference>
<accession>A0A109RDP7</accession>
<dbReference type="InterPro" id="IPR036101">
    <property type="entry name" value="CarD-like/TRCF_RID_sf"/>
</dbReference>
<comment type="function">
    <text evidence="9">Couples transcription and DNA repair by recognizing RNA polymerase (RNAP) stalled at DNA lesions. Mediates ATP-dependent release of RNAP and its truncated transcript from the DNA, and recruitment of nucleotide excision repair machinery to the damaged site.</text>
</comment>
<dbReference type="InterPro" id="IPR037235">
    <property type="entry name" value="TRCF-like_C_D7"/>
</dbReference>